<reference evidence="1" key="2">
    <citation type="journal article" date="2015" name="Data Brief">
        <title>Shoot transcriptome of the giant reed, Arundo donax.</title>
        <authorList>
            <person name="Barrero R.A."/>
            <person name="Guerrero F.D."/>
            <person name="Moolhuijzen P."/>
            <person name="Goolsby J.A."/>
            <person name="Tidwell J."/>
            <person name="Bellgard S.E."/>
            <person name="Bellgard M.I."/>
        </authorList>
    </citation>
    <scope>NUCLEOTIDE SEQUENCE</scope>
    <source>
        <tissue evidence="1">Shoot tissue taken approximately 20 cm above the soil surface</tissue>
    </source>
</reference>
<proteinExistence type="predicted"/>
<sequence>MVVHIYGHRVHACNKMQQRFHRLPVNYGNYQVLVTDYVSQDVGLCSEWGCDPKSFSISHLRA</sequence>
<dbReference type="AlphaFoldDB" id="A0A0A9H874"/>
<name>A0A0A9H874_ARUDO</name>
<reference evidence="1" key="1">
    <citation type="submission" date="2014-09" db="EMBL/GenBank/DDBJ databases">
        <authorList>
            <person name="Magalhaes I.L.F."/>
            <person name="Oliveira U."/>
            <person name="Santos F.R."/>
            <person name="Vidigal T.H.D.A."/>
            <person name="Brescovit A.D."/>
            <person name="Santos A.J."/>
        </authorList>
    </citation>
    <scope>NUCLEOTIDE SEQUENCE</scope>
    <source>
        <tissue evidence="1">Shoot tissue taken approximately 20 cm above the soil surface</tissue>
    </source>
</reference>
<protein>
    <submittedName>
        <fullName evidence="1">Uncharacterized protein</fullName>
    </submittedName>
</protein>
<dbReference type="EMBL" id="GBRH01166855">
    <property type="protein sequence ID" value="JAE31041.1"/>
    <property type="molecule type" value="Transcribed_RNA"/>
</dbReference>
<organism evidence="1">
    <name type="scientific">Arundo donax</name>
    <name type="common">Giant reed</name>
    <name type="synonym">Donax arundinaceus</name>
    <dbReference type="NCBI Taxonomy" id="35708"/>
    <lineage>
        <taxon>Eukaryota</taxon>
        <taxon>Viridiplantae</taxon>
        <taxon>Streptophyta</taxon>
        <taxon>Embryophyta</taxon>
        <taxon>Tracheophyta</taxon>
        <taxon>Spermatophyta</taxon>
        <taxon>Magnoliopsida</taxon>
        <taxon>Liliopsida</taxon>
        <taxon>Poales</taxon>
        <taxon>Poaceae</taxon>
        <taxon>PACMAD clade</taxon>
        <taxon>Arundinoideae</taxon>
        <taxon>Arundineae</taxon>
        <taxon>Arundo</taxon>
    </lineage>
</organism>
<accession>A0A0A9H874</accession>
<evidence type="ECO:0000313" key="1">
    <source>
        <dbReference type="EMBL" id="JAE31041.1"/>
    </source>
</evidence>